<keyword evidence="3" id="KW-1185">Reference proteome</keyword>
<feature type="transmembrane region" description="Helical" evidence="1">
    <location>
        <begin position="62"/>
        <end position="87"/>
    </location>
</feature>
<sequence>PPSNPASRSTTAVHVTALDGIVTVNSLFTTAVFIGLSLTTSTSSETGNKSSCEGDVELVRRVIVFEVFSFGFFLFSSFIAQSLKLAINLASSSASNTPHHGEVESWLVDYGLFGSAAGSVSGCAFLVASMVEYVQVKLGRVPCSGEAVVVICVLIVLVGSSLLIYVFSTVYVSFFMYQISK</sequence>
<feature type="transmembrane region" description="Helical" evidence="1">
    <location>
        <begin position="20"/>
        <end position="41"/>
    </location>
</feature>
<proteinExistence type="predicted"/>
<dbReference type="Proteomes" id="UP000015453">
    <property type="component" value="Unassembled WGS sequence"/>
</dbReference>
<evidence type="ECO:0000256" key="1">
    <source>
        <dbReference type="SAM" id="Phobius"/>
    </source>
</evidence>
<comment type="caution">
    <text evidence="2">The sequence shown here is derived from an EMBL/GenBank/DDBJ whole genome shotgun (WGS) entry which is preliminary data.</text>
</comment>
<organism evidence="2 3">
    <name type="scientific">Genlisea aurea</name>
    <dbReference type="NCBI Taxonomy" id="192259"/>
    <lineage>
        <taxon>Eukaryota</taxon>
        <taxon>Viridiplantae</taxon>
        <taxon>Streptophyta</taxon>
        <taxon>Embryophyta</taxon>
        <taxon>Tracheophyta</taxon>
        <taxon>Spermatophyta</taxon>
        <taxon>Magnoliopsida</taxon>
        <taxon>eudicotyledons</taxon>
        <taxon>Gunneridae</taxon>
        <taxon>Pentapetalae</taxon>
        <taxon>asterids</taxon>
        <taxon>lamiids</taxon>
        <taxon>Lamiales</taxon>
        <taxon>Lentibulariaceae</taxon>
        <taxon>Genlisea</taxon>
    </lineage>
</organism>
<keyword evidence="1" id="KW-1133">Transmembrane helix</keyword>
<dbReference type="OrthoDB" id="666653at2759"/>
<dbReference type="PANTHER" id="PTHR33430:SF6">
    <property type="entry name" value="MATERNAL EFFECT EMBRYO ARREST PROTEIN"/>
    <property type="match status" value="1"/>
</dbReference>
<keyword evidence="1" id="KW-0472">Membrane</keyword>
<evidence type="ECO:0000313" key="2">
    <source>
        <dbReference type="EMBL" id="EPS60773.1"/>
    </source>
</evidence>
<protein>
    <submittedName>
        <fullName evidence="2">Uncharacterized protein</fullName>
    </submittedName>
</protein>
<gene>
    <name evidence="2" type="ORF">M569_14026</name>
</gene>
<evidence type="ECO:0000313" key="3">
    <source>
        <dbReference type="Proteomes" id="UP000015453"/>
    </source>
</evidence>
<feature type="non-terminal residue" evidence="2">
    <location>
        <position position="1"/>
    </location>
</feature>
<feature type="transmembrane region" description="Helical" evidence="1">
    <location>
        <begin position="148"/>
        <end position="177"/>
    </location>
</feature>
<accession>S8DD89</accession>
<name>S8DD89_9LAMI</name>
<dbReference type="EMBL" id="AUSU01007308">
    <property type="protein sequence ID" value="EPS60773.1"/>
    <property type="molecule type" value="Genomic_DNA"/>
</dbReference>
<dbReference type="AlphaFoldDB" id="S8DD89"/>
<reference evidence="2 3" key="1">
    <citation type="journal article" date="2013" name="BMC Genomics">
        <title>The miniature genome of a carnivorous plant Genlisea aurea contains a low number of genes and short non-coding sequences.</title>
        <authorList>
            <person name="Leushkin E.V."/>
            <person name="Sutormin R.A."/>
            <person name="Nabieva E.R."/>
            <person name="Penin A.A."/>
            <person name="Kondrashov A.S."/>
            <person name="Logacheva M.D."/>
        </authorList>
    </citation>
    <scope>NUCLEOTIDE SEQUENCE [LARGE SCALE GENOMIC DNA]</scope>
</reference>
<keyword evidence="1" id="KW-0812">Transmembrane</keyword>
<dbReference type="PANTHER" id="PTHR33430">
    <property type="entry name" value="MATERNAL EFFECT EMBRYO ARREST PROTEIN"/>
    <property type="match status" value="1"/>
</dbReference>
<feature type="non-terminal residue" evidence="2">
    <location>
        <position position="181"/>
    </location>
</feature>
<feature type="transmembrane region" description="Helical" evidence="1">
    <location>
        <begin position="107"/>
        <end position="128"/>
    </location>
</feature>